<evidence type="ECO:0000256" key="18">
    <source>
        <dbReference type="HAMAP-Rule" id="MF_01966"/>
    </source>
</evidence>
<dbReference type="AlphaFoldDB" id="A0A3E1NXN3"/>
<comment type="function">
    <text evidence="18">Catalyzes the epimerization of the S- and R-forms of NAD(P)HX, a damaged form of NAD(P)H that is a result of enzymatic or heat-dependent hydration. This is a prerequisite for the S-specific NAD(P)H-hydrate dehydratase to allow the repair of both epimers of NAD(P)HX.</text>
</comment>
<dbReference type="SUPFAM" id="SSF64153">
    <property type="entry name" value="YjeF N-terminal domain-like"/>
    <property type="match status" value="1"/>
</dbReference>
<dbReference type="PROSITE" id="PS51383">
    <property type="entry name" value="YJEF_C_3"/>
    <property type="match status" value="1"/>
</dbReference>
<dbReference type="GO" id="GO:0046496">
    <property type="term" value="P:nicotinamide nucleotide metabolic process"/>
    <property type="evidence" value="ECO:0007669"/>
    <property type="project" value="UniProtKB-UniRule"/>
</dbReference>
<dbReference type="InterPro" id="IPR030677">
    <property type="entry name" value="Nnr"/>
</dbReference>
<evidence type="ECO:0000256" key="15">
    <source>
        <dbReference type="ARBA" id="ARBA00048238"/>
    </source>
</evidence>
<dbReference type="PROSITE" id="PS01050">
    <property type="entry name" value="YJEF_C_2"/>
    <property type="match status" value="1"/>
</dbReference>
<accession>A0A3E1NXN3</accession>
<dbReference type="HAMAP" id="MF_01966">
    <property type="entry name" value="NADHX_epimerase"/>
    <property type="match status" value="1"/>
</dbReference>
<feature type="binding site" evidence="18">
    <location>
        <position position="58"/>
    </location>
    <ligand>
        <name>K(+)</name>
        <dbReference type="ChEBI" id="CHEBI:29103"/>
    </ligand>
</feature>
<feature type="binding site" evidence="17">
    <location>
        <position position="442"/>
    </location>
    <ligand>
        <name>AMP</name>
        <dbReference type="ChEBI" id="CHEBI:456215"/>
    </ligand>
</feature>
<keyword evidence="11 18" id="KW-0413">Isomerase</keyword>
<comment type="caution">
    <text evidence="22">The sequence shown here is derived from an EMBL/GenBank/DDBJ whole genome shotgun (WGS) entry which is preliminary data.</text>
</comment>
<dbReference type="PROSITE" id="PS51385">
    <property type="entry name" value="YJEF_N"/>
    <property type="match status" value="1"/>
</dbReference>
<comment type="similarity">
    <text evidence="4 19">In the C-terminal section; belongs to the NnrD/CARKD family.</text>
</comment>
<sequence length="504" mass="54328">MKIFTAQQIREADAYTIQHLPISSLDLMERAAGACTSWICKHFMPNTSVYIYCGMGNNGGDGLAITRLLRNRGYNAHAYVLHHSEKASADHAANREALLQKYPEALHDLPNTTSIQEPPANVLIVDAILGTGLSRPADGWIAGIIHQLQALYAAHTIIAIDLPSGMQADSSSLNTPVVKAHHTLSFEFYKLAFLFPENAGISGEVHILPIGLHPDYIEQTPTPFHISEESLIRTIYKPRSPFAHKGTYGHALLVAGSEGKMGAAILSAKSCLRAGVGLLSCHVPKCGYTIIQIAVPPAMCIVDEQYDHSSGFQTDPSKYKVIGIGPGIGTAAGTAWALERLLEQYRQPMVLDADALNIIAATPGLIDKVPKGSLLTPHPKEFERLFGKTANNREQLQVLSHNAVEKGLCILLKGRYTAMAFPDGSIYFNTTGNPGMATGGSGDVLTGILTSLLSQGYNSKDAMLMGVYIHGLAGDYAAETLSQEALTPEDIIDYLGKSFLRLRA</sequence>
<dbReference type="RefSeq" id="WP_116855874.1">
    <property type="nucleotide sequence ID" value="NZ_QTJV01000009.1"/>
</dbReference>
<evidence type="ECO:0000256" key="16">
    <source>
        <dbReference type="ARBA" id="ARBA00049209"/>
    </source>
</evidence>
<comment type="catalytic activity">
    <reaction evidence="16 17 19">
        <text>(6S)-NADPHX + ADP = AMP + phosphate + NADPH + H(+)</text>
        <dbReference type="Rhea" id="RHEA:32235"/>
        <dbReference type="ChEBI" id="CHEBI:15378"/>
        <dbReference type="ChEBI" id="CHEBI:43474"/>
        <dbReference type="ChEBI" id="CHEBI:57783"/>
        <dbReference type="ChEBI" id="CHEBI:64076"/>
        <dbReference type="ChEBI" id="CHEBI:456215"/>
        <dbReference type="ChEBI" id="CHEBI:456216"/>
        <dbReference type="EC" id="4.2.1.136"/>
    </reaction>
</comment>
<dbReference type="GO" id="GO:0052856">
    <property type="term" value="F:NAD(P)HX epimerase activity"/>
    <property type="evidence" value="ECO:0007669"/>
    <property type="project" value="UniProtKB-UniRule"/>
</dbReference>
<dbReference type="Pfam" id="PF03853">
    <property type="entry name" value="YjeF_N"/>
    <property type="match status" value="1"/>
</dbReference>
<dbReference type="SUPFAM" id="SSF53613">
    <property type="entry name" value="Ribokinase-like"/>
    <property type="match status" value="1"/>
</dbReference>
<dbReference type="NCBIfam" id="TIGR00196">
    <property type="entry name" value="yjeF_cterm"/>
    <property type="match status" value="1"/>
</dbReference>
<feature type="binding site" evidence="18">
    <location>
        <position position="164"/>
    </location>
    <ligand>
        <name>K(+)</name>
        <dbReference type="ChEBI" id="CHEBI:29103"/>
    </ligand>
</feature>
<feature type="domain" description="YjeF N-terminal" evidence="21">
    <location>
        <begin position="9"/>
        <end position="218"/>
    </location>
</feature>
<proteinExistence type="inferred from homology"/>
<evidence type="ECO:0000259" key="20">
    <source>
        <dbReference type="PROSITE" id="PS51383"/>
    </source>
</evidence>
<evidence type="ECO:0000256" key="4">
    <source>
        <dbReference type="ARBA" id="ARBA00009524"/>
    </source>
</evidence>
<dbReference type="Pfam" id="PF01256">
    <property type="entry name" value="Carb_kinase"/>
    <property type="match status" value="1"/>
</dbReference>
<dbReference type="EC" id="4.2.1.136" evidence="19"/>
<dbReference type="GO" id="GO:0052855">
    <property type="term" value="F:ADP-dependent NAD(P)H-hydrate dehydratase activity"/>
    <property type="evidence" value="ECO:0007669"/>
    <property type="project" value="UniProtKB-UniRule"/>
</dbReference>
<dbReference type="InterPro" id="IPR000631">
    <property type="entry name" value="CARKD"/>
</dbReference>
<keyword evidence="6 17" id="KW-0547">Nucleotide-binding</keyword>
<comment type="catalytic activity">
    <reaction evidence="1 18 19">
        <text>(6R)-NADHX = (6S)-NADHX</text>
        <dbReference type="Rhea" id="RHEA:32215"/>
        <dbReference type="ChEBI" id="CHEBI:64074"/>
        <dbReference type="ChEBI" id="CHEBI:64075"/>
        <dbReference type="EC" id="5.1.99.6"/>
    </reaction>
</comment>
<dbReference type="PANTHER" id="PTHR12592:SF0">
    <property type="entry name" value="ATP-DEPENDENT (S)-NAD(P)H-HYDRATE DEHYDRATASE"/>
    <property type="match status" value="1"/>
</dbReference>
<feature type="binding site" evidence="17">
    <location>
        <position position="263"/>
    </location>
    <ligand>
        <name>(6S)-NADPHX</name>
        <dbReference type="ChEBI" id="CHEBI:64076"/>
    </ligand>
</feature>
<dbReference type="InterPro" id="IPR004443">
    <property type="entry name" value="YjeF_N_dom"/>
</dbReference>
<dbReference type="InterPro" id="IPR036652">
    <property type="entry name" value="YjeF_N_dom_sf"/>
</dbReference>
<gene>
    <name evidence="18" type="primary">nnrE</name>
    <name evidence="17" type="synonym">nnrD</name>
    <name evidence="22" type="ORF">DXN04_23720</name>
</gene>
<dbReference type="GO" id="GO:0046872">
    <property type="term" value="F:metal ion binding"/>
    <property type="evidence" value="ECO:0007669"/>
    <property type="project" value="UniProtKB-UniRule"/>
</dbReference>
<keyword evidence="7 17" id="KW-0067">ATP-binding</keyword>
<comment type="catalytic activity">
    <reaction evidence="15 17 19">
        <text>(6S)-NADHX + ADP = AMP + phosphate + NADH + H(+)</text>
        <dbReference type="Rhea" id="RHEA:32223"/>
        <dbReference type="ChEBI" id="CHEBI:15378"/>
        <dbReference type="ChEBI" id="CHEBI:43474"/>
        <dbReference type="ChEBI" id="CHEBI:57945"/>
        <dbReference type="ChEBI" id="CHEBI:64074"/>
        <dbReference type="ChEBI" id="CHEBI:456215"/>
        <dbReference type="ChEBI" id="CHEBI:456216"/>
        <dbReference type="EC" id="4.2.1.136"/>
    </reaction>
</comment>
<keyword evidence="5 18" id="KW-0479">Metal-binding</keyword>
<dbReference type="NCBIfam" id="TIGR00197">
    <property type="entry name" value="yjeF_nterm"/>
    <property type="match status" value="1"/>
</dbReference>
<keyword evidence="9 18" id="KW-0630">Potassium</keyword>
<comment type="caution">
    <text evidence="18">Lacks conserved residue(s) required for the propagation of feature annotation.</text>
</comment>
<name>A0A3E1NXN3_9BACT</name>
<evidence type="ECO:0000256" key="19">
    <source>
        <dbReference type="PIRNR" id="PIRNR017184"/>
    </source>
</evidence>
<comment type="cofactor">
    <cofactor evidence="18 19">
        <name>K(+)</name>
        <dbReference type="ChEBI" id="CHEBI:29103"/>
    </cofactor>
    <text evidence="18 19">Binds 1 potassium ion per subunit.</text>
</comment>
<comment type="similarity">
    <text evidence="3 19">In the N-terminal section; belongs to the NnrE/AIBP family.</text>
</comment>
<feature type="binding site" evidence="18">
    <location>
        <position position="126"/>
    </location>
    <ligand>
        <name>K(+)</name>
        <dbReference type="ChEBI" id="CHEBI:29103"/>
    </ligand>
</feature>
<evidence type="ECO:0000256" key="2">
    <source>
        <dbReference type="ARBA" id="ARBA00000909"/>
    </source>
</evidence>
<evidence type="ECO:0000256" key="13">
    <source>
        <dbReference type="ARBA" id="ARBA00023268"/>
    </source>
</evidence>
<dbReference type="Gene3D" id="3.40.50.10260">
    <property type="entry name" value="YjeF N-terminal domain"/>
    <property type="match status" value="1"/>
</dbReference>
<feature type="binding site" evidence="17">
    <location>
        <position position="378"/>
    </location>
    <ligand>
        <name>(6S)-NADPHX</name>
        <dbReference type="ChEBI" id="CHEBI:64076"/>
    </ligand>
</feature>
<evidence type="ECO:0000256" key="1">
    <source>
        <dbReference type="ARBA" id="ARBA00000013"/>
    </source>
</evidence>
<evidence type="ECO:0000256" key="10">
    <source>
        <dbReference type="ARBA" id="ARBA00023027"/>
    </source>
</evidence>
<dbReference type="EC" id="5.1.99.6" evidence="19"/>
<evidence type="ECO:0000313" key="22">
    <source>
        <dbReference type="EMBL" id="RFM32680.1"/>
    </source>
</evidence>
<dbReference type="Gene3D" id="3.40.1190.20">
    <property type="match status" value="1"/>
</dbReference>
<dbReference type="InterPro" id="IPR017953">
    <property type="entry name" value="Carbohydrate_kinase_pred_CS"/>
</dbReference>
<feature type="binding site" evidence="18">
    <location>
        <begin position="130"/>
        <end position="136"/>
    </location>
    <ligand>
        <name>(6S)-NADPHX</name>
        <dbReference type="ChEBI" id="CHEBI:64076"/>
    </ligand>
</feature>
<evidence type="ECO:0000256" key="14">
    <source>
        <dbReference type="ARBA" id="ARBA00025153"/>
    </source>
</evidence>
<evidence type="ECO:0000256" key="8">
    <source>
        <dbReference type="ARBA" id="ARBA00022857"/>
    </source>
</evidence>
<evidence type="ECO:0000256" key="3">
    <source>
        <dbReference type="ARBA" id="ARBA00006001"/>
    </source>
</evidence>
<dbReference type="HAMAP" id="MF_01965">
    <property type="entry name" value="NADHX_dehydratase"/>
    <property type="match status" value="1"/>
</dbReference>
<comment type="function">
    <text evidence="17">Catalyzes the dehydration of the S-form of NAD(P)HX at the expense of ADP, which is converted to AMP. Together with NAD(P)HX epimerase, which catalyzes the epimerization of the S- and R-forms, the enzyme allows the repair of both epimers of NAD(P)HX, a damaged form of NAD(P)H that is a result of enzymatic or heat-dependent hydration.</text>
</comment>
<dbReference type="PANTHER" id="PTHR12592">
    <property type="entry name" value="ATP-DEPENDENT (S)-NAD(P)H-HYDRATE DEHYDRATASE FAMILY MEMBER"/>
    <property type="match status" value="1"/>
</dbReference>
<feature type="binding site" evidence="17">
    <location>
        <position position="327"/>
    </location>
    <ligand>
        <name>(6S)-NADPHX</name>
        <dbReference type="ChEBI" id="CHEBI:64076"/>
    </ligand>
</feature>
<evidence type="ECO:0000256" key="11">
    <source>
        <dbReference type="ARBA" id="ARBA00023235"/>
    </source>
</evidence>
<comment type="catalytic activity">
    <reaction evidence="2 18 19">
        <text>(6R)-NADPHX = (6S)-NADPHX</text>
        <dbReference type="Rhea" id="RHEA:32227"/>
        <dbReference type="ChEBI" id="CHEBI:64076"/>
        <dbReference type="ChEBI" id="CHEBI:64077"/>
        <dbReference type="EC" id="5.1.99.6"/>
    </reaction>
</comment>
<comment type="subunit">
    <text evidence="17">Homotetramer.</text>
</comment>
<feature type="binding site" evidence="17">
    <location>
        <position position="443"/>
    </location>
    <ligand>
        <name>(6S)-NADPHX</name>
        <dbReference type="ChEBI" id="CHEBI:64076"/>
    </ligand>
</feature>
<comment type="function">
    <text evidence="14 19">Bifunctional enzyme that catalyzes the epimerization of the S- and R-forms of NAD(P)HX and the dehydration of the S-form of NAD(P)HX at the expense of ADP, which is converted to AMP. This allows the repair of both epimers of NAD(P)HX, a damaged form of NAD(P)H that is a result of enzymatic or heat-dependent hydration.</text>
</comment>
<feature type="domain" description="YjeF C-terminal" evidence="20">
    <location>
        <begin position="228"/>
        <end position="502"/>
    </location>
</feature>
<evidence type="ECO:0000259" key="21">
    <source>
        <dbReference type="PROSITE" id="PS51385"/>
    </source>
</evidence>
<evidence type="ECO:0000313" key="23">
    <source>
        <dbReference type="Proteomes" id="UP000261174"/>
    </source>
</evidence>
<keyword evidence="12 17" id="KW-0456">Lyase</keyword>
<dbReference type="GO" id="GO:0005524">
    <property type="term" value="F:ATP binding"/>
    <property type="evidence" value="ECO:0007669"/>
    <property type="project" value="UniProtKB-UniRule"/>
</dbReference>
<keyword evidence="13" id="KW-0511">Multifunctional enzyme</keyword>
<evidence type="ECO:0000256" key="17">
    <source>
        <dbReference type="HAMAP-Rule" id="MF_01965"/>
    </source>
</evidence>
<evidence type="ECO:0000256" key="6">
    <source>
        <dbReference type="ARBA" id="ARBA00022741"/>
    </source>
</evidence>
<feature type="binding site" evidence="17">
    <location>
        <begin position="413"/>
        <end position="417"/>
    </location>
    <ligand>
        <name>AMP</name>
        <dbReference type="ChEBI" id="CHEBI:456215"/>
    </ligand>
</feature>
<dbReference type="PIRSF" id="PIRSF017184">
    <property type="entry name" value="Nnr"/>
    <property type="match status" value="1"/>
</dbReference>
<evidence type="ECO:0000256" key="5">
    <source>
        <dbReference type="ARBA" id="ARBA00022723"/>
    </source>
</evidence>
<keyword evidence="23" id="KW-1185">Reference proteome</keyword>
<dbReference type="GO" id="GO:0110051">
    <property type="term" value="P:metabolite repair"/>
    <property type="evidence" value="ECO:0007669"/>
    <property type="project" value="TreeGrafter"/>
</dbReference>
<protein>
    <recommendedName>
        <fullName evidence="19">Bifunctional NAD(P)H-hydrate repair enzyme</fullName>
    </recommendedName>
    <alternativeName>
        <fullName evidence="19">Nicotinamide nucleotide repair protein</fullName>
    </alternativeName>
    <domain>
        <recommendedName>
            <fullName evidence="19">ADP-dependent (S)-NAD(P)H-hydrate dehydratase</fullName>
            <ecNumber evidence="19">4.2.1.136</ecNumber>
        </recommendedName>
        <alternativeName>
            <fullName evidence="19">ADP-dependent NAD(P)HX dehydratase</fullName>
        </alternativeName>
    </domain>
    <domain>
        <recommendedName>
            <fullName evidence="19">NAD(P)H-hydrate epimerase</fullName>
            <ecNumber evidence="19">5.1.99.6</ecNumber>
        </recommendedName>
    </domain>
</protein>
<keyword evidence="10 17" id="KW-0520">NAD</keyword>
<reference evidence="22 23" key="1">
    <citation type="submission" date="2018-08" db="EMBL/GenBank/DDBJ databases">
        <title>Chitinophaga sp. K20C18050901, a novel bacterium isolated from forest soil.</title>
        <authorList>
            <person name="Wang C."/>
        </authorList>
    </citation>
    <scope>NUCLEOTIDE SEQUENCE [LARGE SCALE GENOMIC DNA]</scope>
    <source>
        <strain evidence="22 23">K20C18050901</strain>
    </source>
</reference>
<feature type="binding site" evidence="18">
    <location>
        <position position="161"/>
    </location>
    <ligand>
        <name>(6S)-NADPHX</name>
        <dbReference type="ChEBI" id="CHEBI:64076"/>
    </ligand>
</feature>
<dbReference type="OrthoDB" id="9806925at2"/>
<comment type="cofactor">
    <cofactor evidence="17">
        <name>Mg(2+)</name>
        <dbReference type="ChEBI" id="CHEBI:18420"/>
    </cofactor>
</comment>
<dbReference type="CDD" id="cd01171">
    <property type="entry name" value="YXKO-related"/>
    <property type="match status" value="1"/>
</dbReference>
<evidence type="ECO:0000256" key="9">
    <source>
        <dbReference type="ARBA" id="ARBA00022958"/>
    </source>
</evidence>
<dbReference type="InterPro" id="IPR029056">
    <property type="entry name" value="Ribokinase-like"/>
</dbReference>
<organism evidence="22 23">
    <name type="scientific">Chitinophaga silvisoli</name>
    <dbReference type="NCBI Taxonomy" id="2291814"/>
    <lineage>
        <taxon>Bacteria</taxon>
        <taxon>Pseudomonadati</taxon>
        <taxon>Bacteroidota</taxon>
        <taxon>Chitinophagia</taxon>
        <taxon>Chitinophagales</taxon>
        <taxon>Chitinophagaceae</taxon>
        <taxon>Chitinophaga</taxon>
    </lineage>
</organism>
<comment type="similarity">
    <text evidence="17">Belongs to the NnrD/CARKD family.</text>
</comment>
<dbReference type="Proteomes" id="UP000261174">
    <property type="component" value="Unassembled WGS sequence"/>
</dbReference>
<dbReference type="EMBL" id="QTJV01000009">
    <property type="protein sequence ID" value="RFM32680.1"/>
    <property type="molecule type" value="Genomic_DNA"/>
</dbReference>
<feature type="binding site" evidence="18">
    <location>
        <begin position="57"/>
        <end position="61"/>
    </location>
    <ligand>
        <name>(6S)-NADPHX</name>
        <dbReference type="ChEBI" id="CHEBI:64076"/>
    </ligand>
</feature>
<keyword evidence="8 17" id="KW-0521">NADP</keyword>
<evidence type="ECO:0000256" key="12">
    <source>
        <dbReference type="ARBA" id="ARBA00023239"/>
    </source>
</evidence>
<comment type="similarity">
    <text evidence="18">Belongs to the NnrE/AIBP family.</text>
</comment>
<evidence type="ECO:0000256" key="7">
    <source>
        <dbReference type="ARBA" id="ARBA00022840"/>
    </source>
</evidence>